<accession>A0ABV2NSB6</accession>
<gene>
    <name evidence="2" type="ORF">ABIC20_006791</name>
</gene>
<evidence type="ECO:0000256" key="1">
    <source>
        <dbReference type="SAM" id="MobiDB-lite"/>
    </source>
</evidence>
<reference evidence="2 3" key="1">
    <citation type="submission" date="2024-06" db="EMBL/GenBank/DDBJ databases">
        <title>Genomics of switchgrass bacterial isolates.</title>
        <authorList>
            <person name="Shade A."/>
        </authorList>
    </citation>
    <scope>NUCLEOTIDE SEQUENCE [LARGE SCALE GENOMIC DNA]</scope>
    <source>
        <strain evidence="2 3">PvP084</strain>
    </source>
</reference>
<dbReference type="EC" id="4.2.1.79" evidence="2"/>
<organism evidence="2 3">
    <name type="scientific">Methylobacterium radiotolerans</name>
    <dbReference type="NCBI Taxonomy" id="31998"/>
    <lineage>
        <taxon>Bacteria</taxon>
        <taxon>Pseudomonadati</taxon>
        <taxon>Pseudomonadota</taxon>
        <taxon>Alphaproteobacteria</taxon>
        <taxon>Hyphomicrobiales</taxon>
        <taxon>Methylobacteriaceae</taxon>
        <taxon>Methylobacterium</taxon>
    </lineage>
</organism>
<evidence type="ECO:0000313" key="2">
    <source>
        <dbReference type="EMBL" id="MET3869413.1"/>
    </source>
</evidence>
<protein>
    <submittedName>
        <fullName evidence="2">2-methylcitrate dehydratase</fullName>
        <ecNumber evidence="2">4.2.1.79</ecNumber>
    </submittedName>
</protein>
<sequence>MTAALADGREIGRQADDGPGFVARPMTRDAVEREVRMDAGERLGTRAVRRILDAVWTIEERPDLTGPLPSLS</sequence>
<feature type="compositionally biased region" description="Basic and acidic residues" evidence="1">
    <location>
        <begin position="7"/>
        <end position="16"/>
    </location>
</feature>
<dbReference type="RefSeq" id="WP_076729047.1">
    <property type="nucleotide sequence ID" value="NZ_CAJCKR010000043.1"/>
</dbReference>
<dbReference type="GO" id="GO:0047547">
    <property type="term" value="F:2-methylcitrate dehydratase activity"/>
    <property type="evidence" value="ECO:0007669"/>
    <property type="project" value="UniProtKB-EC"/>
</dbReference>
<dbReference type="Proteomes" id="UP001549119">
    <property type="component" value="Unassembled WGS sequence"/>
</dbReference>
<name>A0ABV2NSB6_9HYPH</name>
<feature type="region of interest" description="Disordered" evidence="1">
    <location>
        <begin position="1"/>
        <end position="26"/>
    </location>
</feature>
<dbReference type="EMBL" id="JBEPNW010000003">
    <property type="protein sequence ID" value="MET3869413.1"/>
    <property type="molecule type" value="Genomic_DNA"/>
</dbReference>
<evidence type="ECO:0000313" key="3">
    <source>
        <dbReference type="Proteomes" id="UP001549119"/>
    </source>
</evidence>
<proteinExistence type="predicted"/>
<dbReference type="InterPro" id="IPR036148">
    <property type="entry name" value="MmgE/PrpD_sf"/>
</dbReference>
<keyword evidence="2" id="KW-0456">Lyase</keyword>
<comment type="caution">
    <text evidence="2">The sequence shown here is derived from an EMBL/GenBank/DDBJ whole genome shotgun (WGS) entry which is preliminary data.</text>
</comment>
<keyword evidence="3" id="KW-1185">Reference proteome</keyword>
<dbReference type="SUPFAM" id="SSF103378">
    <property type="entry name" value="2-methylcitrate dehydratase PrpD"/>
    <property type="match status" value="1"/>
</dbReference>